<dbReference type="InterPro" id="IPR003838">
    <property type="entry name" value="ABC3_permease_C"/>
</dbReference>
<keyword evidence="5 6" id="KW-0472">Membrane</keyword>
<dbReference type="Proteomes" id="UP001595897">
    <property type="component" value="Unassembled WGS sequence"/>
</dbReference>
<reference evidence="9" key="1">
    <citation type="journal article" date="2019" name="Int. J. Syst. Evol. Microbiol.">
        <title>The Global Catalogue of Microorganisms (GCM) 10K type strain sequencing project: providing services to taxonomists for standard genome sequencing and annotation.</title>
        <authorList>
            <consortium name="The Broad Institute Genomics Platform"/>
            <consortium name="The Broad Institute Genome Sequencing Center for Infectious Disease"/>
            <person name="Wu L."/>
            <person name="Ma J."/>
        </authorList>
    </citation>
    <scope>NUCLEOTIDE SEQUENCE [LARGE SCALE GENOMIC DNA]</scope>
    <source>
        <strain evidence="9">KACC 12507</strain>
    </source>
</reference>
<feature type="transmembrane region" description="Helical" evidence="6">
    <location>
        <begin position="536"/>
        <end position="557"/>
    </location>
</feature>
<keyword evidence="9" id="KW-1185">Reference proteome</keyword>
<sequence>MKSSSEHKQASTDALPSDKAASHVSMWQVYNLLLASYRNTWFSLLMVVLSLLIACAGLSAVLIINQGAKQSYTGSSASFLVPARHQIVALNASVPLSKADYASLRRQGYRLSAIAETKQRLYIGDRRLSARRISLIGVDALPLLNQSYAAPRGSIARSPSLSSQLTSDVSSASTSASASTLALTDEQPDTSVDWLLTQAGAGLGLSGVMMHPQLARELNVKQGDRFALSASSNAELSPVLLPPMQLLEVNALSDALLMDIGTLLNLLPELNLSAIFVLGKPDDKELASIRASLPSHLSLVSIDTEQSDPEMTESFYLNLFAMALLMFAVCLFIVMNAFNLLIFNRFAMLKSLRQLGVGRRQILLAHGLEFILFALAITAAGIWIGSQLALFVAPTIRGIVEGLYQVQLGFTDTSWWGLYVKVLAISLTGIALALLAPIKQLNQSLSHTQPNADNTSINRWLFVISAILGLCAFFIFFTSSHLGMLLLGAACFILSGCGLLIQSFPLCLRWVFALVPKRAVLMRLSAAQAVFLSKKTKIACCAFFIAATSNLGMNLMVDSFRLSTEGWLSQRLAAPFYLYSNNPEHNQALPALADANNIKLVPRYQQDERYKQQALQIVSYPQQATFKEAMVFESALDNAWDMFEQGTGAFVNQQFAIRQSLQLNSTIALASGQTYTIAGIIYDYGNPSSQLLLNLNQFPQAIAQSNLFAVFGGADDIARFTEQLGSIGIIRDSQFYASEDILSESMKVFDRTFLITDGLNLVTLLVAALSLASTIVILLSQSRAQMMLLRAMGISAWQCRRILLQQYLLLCFVALLAATPFGIALSYILIEFINYHAFNWSYPLVIDWLSIASLYVLSLFIVALIILLPIMYRTQKGLAQELACLD</sequence>
<dbReference type="PANTHER" id="PTHR30287:SF2">
    <property type="entry name" value="BLL1001 PROTEIN"/>
    <property type="match status" value="1"/>
</dbReference>
<evidence type="ECO:0000313" key="9">
    <source>
        <dbReference type="Proteomes" id="UP001595897"/>
    </source>
</evidence>
<proteinExistence type="predicted"/>
<keyword evidence="3 6" id="KW-0812">Transmembrane</keyword>
<evidence type="ECO:0000313" key="8">
    <source>
        <dbReference type="EMBL" id="MFC4700562.1"/>
    </source>
</evidence>
<evidence type="ECO:0000256" key="6">
    <source>
        <dbReference type="SAM" id="Phobius"/>
    </source>
</evidence>
<feature type="transmembrane region" description="Helical" evidence="6">
    <location>
        <begin position="807"/>
        <end position="830"/>
    </location>
</feature>
<dbReference type="RefSeq" id="WP_382408068.1">
    <property type="nucleotide sequence ID" value="NZ_JBHSGU010000002.1"/>
</dbReference>
<feature type="transmembrane region" description="Helical" evidence="6">
    <location>
        <begin position="315"/>
        <end position="342"/>
    </location>
</feature>
<feature type="transmembrane region" description="Helical" evidence="6">
    <location>
        <begin position="761"/>
        <end position="780"/>
    </location>
</feature>
<feature type="transmembrane region" description="Helical" evidence="6">
    <location>
        <begin position="484"/>
        <end position="515"/>
    </location>
</feature>
<feature type="transmembrane region" description="Helical" evidence="6">
    <location>
        <begin position="41"/>
        <end position="64"/>
    </location>
</feature>
<name>A0ABV9LVL8_9ALTE</name>
<gene>
    <name evidence="8" type="ORF">ACFO4O_10355</name>
</gene>
<accession>A0ABV9LVL8</accession>
<comment type="subcellular location">
    <subcellularLocation>
        <location evidence="1">Cell membrane</location>
        <topology evidence="1">Multi-pass membrane protein</topology>
    </subcellularLocation>
</comment>
<dbReference type="EMBL" id="JBHSGU010000002">
    <property type="protein sequence ID" value="MFC4700562.1"/>
    <property type="molecule type" value="Genomic_DNA"/>
</dbReference>
<evidence type="ECO:0000256" key="2">
    <source>
        <dbReference type="ARBA" id="ARBA00022475"/>
    </source>
</evidence>
<evidence type="ECO:0000256" key="4">
    <source>
        <dbReference type="ARBA" id="ARBA00022989"/>
    </source>
</evidence>
<organism evidence="8 9">
    <name type="scientific">Glaciecola siphonariae</name>
    <dbReference type="NCBI Taxonomy" id="521012"/>
    <lineage>
        <taxon>Bacteria</taxon>
        <taxon>Pseudomonadati</taxon>
        <taxon>Pseudomonadota</taxon>
        <taxon>Gammaproteobacteria</taxon>
        <taxon>Alteromonadales</taxon>
        <taxon>Alteromonadaceae</taxon>
        <taxon>Glaciecola</taxon>
    </lineage>
</organism>
<evidence type="ECO:0000256" key="5">
    <source>
        <dbReference type="ARBA" id="ARBA00023136"/>
    </source>
</evidence>
<dbReference type="PANTHER" id="PTHR30287">
    <property type="entry name" value="MEMBRANE COMPONENT OF PREDICTED ABC SUPERFAMILY METABOLITE UPTAKE TRANSPORTER"/>
    <property type="match status" value="1"/>
</dbReference>
<feature type="domain" description="ABC3 transporter permease C-terminal" evidence="7">
    <location>
        <begin position="761"/>
        <end position="874"/>
    </location>
</feature>
<comment type="caution">
    <text evidence="8">The sequence shown here is derived from an EMBL/GenBank/DDBJ whole genome shotgun (WGS) entry which is preliminary data.</text>
</comment>
<evidence type="ECO:0000259" key="7">
    <source>
        <dbReference type="Pfam" id="PF02687"/>
    </source>
</evidence>
<protein>
    <submittedName>
        <fullName evidence="8">FtsX-like permease family protein</fullName>
    </submittedName>
</protein>
<dbReference type="Pfam" id="PF02687">
    <property type="entry name" value="FtsX"/>
    <property type="match status" value="1"/>
</dbReference>
<feature type="transmembrane region" description="Helical" evidence="6">
    <location>
        <begin position="418"/>
        <end position="438"/>
    </location>
</feature>
<keyword evidence="2" id="KW-1003">Cell membrane</keyword>
<evidence type="ECO:0000256" key="3">
    <source>
        <dbReference type="ARBA" id="ARBA00022692"/>
    </source>
</evidence>
<feature type="transmembrane region" description="Helical" evidence="6">
    <location>
        <begin position="363"/>
        <end position="384"/>
    </location>
</feature>
<feature type="transmembrane region" description="Helical" evidence="6">
    <location>
        <begin position="459"/>
        <end position="478"/>
    </location>
</feature>
<dbReference type="InterPro" id="IPR038766">
    <property type="entry name" value="Membrane_comp_ABC_pdt"/>
</dbReference>
<feature type="transmembrane region" description="Helical" evidence="6">
    <location>
        <begin position="850"/>
        <end position="872"/>
    </location>
</feature>
<keyword evidence="4 6" id="KW-1133">Transmembrane helix</keyword>
<evidence type="ECO:0000256" key="1">
    <source>
        <dbReference type="ARBA" id="ARBA00004651"/>
    </source>
</evidence>